<dbReference type="Proteomes" id="UP000464214">
    <property type="component" value="Chromosome"/>
</dbReference>
<sequence>MLSHSPVKAVLTSLALVLCLSLAANAQTAAALPTSAPMAEDTSRVYNSVEKMPEFPGGTDALYQYLNSNFQYPASLPHDNTATTMLFSFTVGATGKVHDVVKVKGVHPTVDAAFTRVLQTMPAWIPGEQNGKVRRVKFTLPYQVAGTPLPQETAIEEKIYVATEVAPAFPGGKKALTNFLKKNFKPTVQFADKEMEGSIVLSLVLNKDGSIRKEETKVLKGLGYGIDERMIEVVNSLPSFSPAKQNGENVVFKTVLPIRLDVHGYVKEVLEGAQK</sequence>
<evidence type="ECO:0000313" key="3">
    <source>
        <dbReference type="EMBL" id="QHL88913.1"/>
    </source>
</evidence>
<dbReference type="PANTHER" id="PTHR33446">
    <property type="entry name" value="PROTEIN TONB-RELATED"/>
    <property type="match status" value="1"/>
</dbReference>
<dbReference type="GO" id="GO:0055085">
    <property type="term" value="P:transmembrane transport"/>
    <property type="evidence" value="ECO:0007669"/>
    <property type="project" value="InterPro"/>
</dbReference>
<dbReference type="InterPro" id="IPR037682">
    <property type="entry name" value="TonB_C"/>
</dbReference>
<dbReference type="InterPro" id="IPR051045">
    <property type="entry name" value="TonB-dependent_transducer"/>
</dbReference>
<name>A0A6P1P3F8_9BACT</name>
<dbReference type="GO" id="GO:0098797">
    <property type="term" value="C:plasma membrane protein complex"/>
    <property type="evidence" value="ECO:0007669"/>
    <property type="project" value="TreeGrafter"/>
</dbReference>
<dbReference type="Gene3D" id="3.30.1150.10">
    <property type="match status" value="2"/>
</dbReference>
<evidence type="ECO:0000259" key="2">
    <source>
        <dbReference type="Pfam" id="PF03544"/>
    </source>
</evidence>
<dbReference type="EMBL" id="CP047897">
    <property type="protein sequence ID" value="QHL88913.1"/>
    <property type="molecule type" value="Genomic_DNA"/>
</dbReference>
<protein>
    <recommendedName>
        <fullName evidence="2">TonB C-terminal domain-containing protein</fullName>
    </recommendedName>
</protein>
<dbReference type="PANTHER" id="PTHR33446:SF2">
    <property type="entry name" value="PROTEIN TONB"/>
    <property type="match status" value="1"/>
</dbReference>
<evidence type="ECO:0000313" key="4">
    <source>
        <dbReference type="Proteomes" id="UP000464214"/>
    </source>
</evidence>
<gene>
    <name evidence="3" type="ORF">GU926_16345</name>
</gene>
<accession>A0A6P1P3F8</accession>
<dbReference type="Pfam" id="PF03544">
    <property type="entry name" value="TonB_C"/>
    <property type="match status" value="1"/>
</dbReference>
<dbReference type="AlphaFoldDB" id="A0A6P1P3F8"/>
<feature type="signal peptide" evidence="1">
    <location>
        <begin position="1"/>
        <end position="26"/>
    </location>
</feature>
<evidence type="ECO:0000256" key="1">
    <source>
        <dbReference type="SAM" id="SignalP"/>
    </source>
</evidence>
<dbReference type="KEGG" id="nib:GU926_16345"/>
<keyword evidence="4" id="KW-1185">Reference proteome</keyword>
<dbReference type="GO" id="GO:0031992">
    <property type="term" value="F:energy transducer activity"/>
    <property type="evidence" value="ECO:0007669"/>
    <property type="project" value="TreeGrafter"/>
</dbReference>
<keyword evidence="1" id="KW-0732">Signal</keyword>
<organism evidence="3 4">
    <name type="scientific">Nibribacter ruber</name>
    <dbReference type="NCBI Taxonomy" id="2698458"/>
    <lineage>
        <taxon>Bacteria</taxon>
        <taxon>Pseudomonadati</taxon>
        <taxon>Bacteroidota</taxon>
        <taxon>Cytophagia</taxon>
        <taxon>Cytophagales</taxon>
        <taxon>Hymenobacteraceae</taxon>
        <taxon>Nibribacter</taxon>
    </lineage>
</organism>
<feature type="domain" description="TonB C-terminal" evidence="2">
    <location>
        <begin position="192"/>
        <end position="259"/>
    </location>
</feature>
<dbReference type="SUPFAM" id="SSF74653">
    <property type="entry name" value="TolA/TonB C-terminal domain"/>
    <property type="match status" value="2"/>
</dbReference>
<feature type="chain" id="PRO_5026749411" description="TonB C-terminal domain-containing protein" evidence="1">
    <location>
        <begin position="27"/>
        <end position="275"/>
    </location>
</feature>
<dbReference type="RefSeq" id="WP_160693757.1">
    <property type="nucleotide sequence ID" value="NZ_CP047897.1"/>
</dbReference>
<reference evidence="3 4" key="1">
    <citation type="submission" date="2020-01" db="EMBL/GenBank/DDBJ databases">
        <authorList>
            <person name="Kim M."/>
        </authorList>
    </citation>
    <scope>NUCLEOTIDE SEQUENCE [LARGE SCALE GENOMIC DNA]</scope>
    <source>
        <strain evidence="3 4">BT10</strain>
    </source>
</reference>
<proteinExistence type="predicted"/>